<organism evidence="13 14">
    <name type="scientific">Acromyrmex insinuator</name>
    <dbReference type="NCBI Taxonomy" id="230686"/>
    <lineage>
        <taxon>Eukaryota</taxon>
        <taxon>Metazoa</taxon>
        <taxon>Ecdysozoa</taxon>
        <taxon>Arthropoda</taxon>
        <taxon>Hexapoda</taxon>
        <taxon>Insecta</taxon>
        <taxon>Pterygota</taxon>
        <taxon>Neoptera</taxon>
        <taxon>Endopterygota</taxon>
        <taxon>Hymenoptera</taxon>
        <taxon>Apocrita</taxon>
        <taxon>Aculeata</taxon>
        <taxon>Formicoidea</taxon>
        <taxon>Formicidae</taxon>
        <taxon>Myrmicinae</taxon>
        <taxon>Acromyrmex</taxon>
    </lineage>
</organism>
<feature type="non-terminal residue" evidence="13">
    <location>
        <position position="771"/>
    </location>
</feature>
<proteinExistence type="inferred from homology"/>
<evidence type="ECO:0000313" key="14">
    <source>
        <dbReference type="Proteomes" id="UP000667349"/>
    </source>
</evidence>
<keyword evidence="14" id="KW-1185">Reference proteome</keyword>
<dbReference type="PANTHER" id="PTHR12468:SF2">
    <property type="entry name" value="GPI MANNOSYLTRANSFERASE 2"/>
    <property type="match status" value="1"/>
</dbReference>
<feature type="transmembrane region" description="Helical" evidence="11">
    <location>
        <begin position="161"/>
        <end position="181"/>
    </location>
</feature>
<feature type="transmembrane region" description="Helical" evidence="11">
    <location>
        <begin position="114"/>
        <end position="134"/>
    </location>
</feature>
<comment type="similarity">
    <text evidence="3 11">Belongs to the PIGV family.</text>
</comment>
<reference evidence="13" key="1">
    <citation type="submission" date="2020-02" db="EMBL/GenBank/DDBJ databases">
        <title>Relaxed selection underlies rapid genomic changes in the transitions from sociality to social parasitism in ants.</title>
        <authorList>
            <person name="Bi X."/>
        </authorList>
    </citation>
    <scope>NUCLEOTIDE SEQUENCE</scope>
    <source>
        <strain evidence="13">BGI-DK2013a</strain>
        <tissue evidence="13">Whole body</tissue>
    </source>
</reference>
<comment type="pathway">
    <text evidence="2 11">Glycolipid biosynthesis; glycosylphosphatidylinositol-anchor biosynthesis.</text>
</comment>
<dbReference type="PANTHER" id="PTHR12468">
    <property type="entry name" value="GPI MANNOSYLTRANSFERASE 2"/>
    <property type="match status" value="1"/>
</dbReference>
<feature type="transmembrane region" description="Helical" evidence="11">
    <location>
        <begin position="249"/>
        <end position="269"/>
    </location>
</feature>
<keyword evidence="4 11" id="KW-0337">GPI-anchor biosynthesis</keyword>
<comment type="caution">
    <text evidence="11">Lacks conserved residue(s) required for the propagation of feature annotation.</text>
</comment>
<dbReference type="GO" id="GO:0000009">
    <property type="term" value="F:alpha-1,6-mannosyltransferase activity"/>
    <property type="evidence" value="ECO:0007669"/>
    <property type="project" value="InterPro"/>
</dbReference>
<feature type="compositionally biased region" description="Low complexity" evidence="12">
    <location>
        <begin position="624"/>
        <end position="639"/>
    </location>
</feature>
<name>A0A836J8G9_9HYME</name>
<evidence type="ECO:0000256" key="9">
    <source>
        <dbReference type="ARBA" id="ARBA00022989"/>
    </source>
</evidence>
<evidence type="ECO:0000256" key="5">
    <source>
        <dbReference type="ARBA" id="ARBA00022676"/>
    </source>
</evidence>
<sequence>MYAPRKKVLWFAITTRIVILKLQIIFNVLIPDHQADAFKRPLDSAEKVSLCDQIINFLFDGLTRWDGEYFLHIARYGYTYENTLAFYPLYPTMIHIIAVILTKVFPLFNMQSMMIIAAILINFVCFVMSAIIFYDLTESVFQNTITAYKAAILYCINPASIFFSALYSESIFAYLTFYVMLGSIKCMSNTYFPLALSTLVRSNGIINIGFPIYFKLKNLCNSERIEAHGKHNVLSILWHILKLMKLNNYFTILSIMIKSLFPFVFLQLYNYMKFCTSTFDKSLLPVHILQYAVENNLILAGKTDSIWCNASVPLAYSYVQKTYWNVGFLKYYQFKQIPSVEADARSTMSDSSRKQRPGPASSRVGARAEAVAYEGALSRAGSTVSLSSLGGESRKRPAECVVSSSDSEGESTKRSRGRPALNPEHVGKYTAEAMAKKAEKAKARQLRKDHRTILDPEVEPSSTSARKAKEKAVELAFEFDEQPICAVAAVATRELATIAKSVERSKNIRGDIVRDMWTAYTKLSAALTSVFTRAGDSSLAANVDQRKECSRPAWAKERRRLNEETAPVGKTPPSKNKRRENADRVDDEEGRIERLIVRLLPRLLREMGVAPMTAPSTKPRSGLAAATPAKRAAKAAPKTGESAANAPSPAVKANLPPPAVPKTFVDAGTETDANEATWAQVISRGAKRAAAKAKKAEAEPPRPLPKSAKSAGAPVAPAPNKKGSGGKKGGMAMKGSTAARPPAFGKKAPLPKLRPPSSAAIVVTCADPTFY</sequence>
<evidence type="ECO:0000256" key="2">
    <source>
        <dbReference type="ARBA" id="ARBA00004687"/>
    </source>
</evidence>
<comment type="subcellular location">
    <subcellularLocation>
        <location evidence="1 11">Endoplasmic reticulum membrane</location>
        <topology evidence="1 11">Multi-pass membrane protein</topology>
    </subcellularLocation>
</comment>
<evidence type="ECO:0000256" key="4">
    <source>
        <dbReference type="ARBA" id="ARBA00022502"/>
    </source>
</evidence>
<dbReference type="Pfam" id="PF04188">
    <property type="entry name" value="Mannosyl_trans2"/>
    <property type="match status" value="1"/>
</dbReference>
<evidence type="ECO:0000256" key="3">
    <source>
        <dbReference type="ARBA" id="ARBA00008698"/>
    </source>
</evidence>
<dbReference type="GO" id="GO:0005789">
    <property type="term" value="C:endoplasmic reticulum membrane"/>
    <property type="evidence" value="ECO:0007669"/>
    <property type="project" value="UniProtKB-SubCell"/>
</dbReference>
<keyword evidence="6 11" id="KW-0808">Transferase</keyword>
<feature type="transmembrane region" description="Helical" evidence="11">
    <location>
        <begin position="84"/>
        <end position="102"/>
    </location>
</feature>
<feature type="region of interest" description="Disordered" evidence="12">
    <location>
        <begin position="542"/>
        <end position="588"/>
    </location>
</feature>
<evidence type="ECO:0000256" key="10">
    <source>
        <dbReference type="ARBA" id="ARBA00023136"/>
    </source>
</evidence>
<dbReference type="EMBL" id="JAANHZ010000593">
    <property type="protein sequence ID" value="KAG5309436.1"/>
    <property type="molecule type" value="Genomic_DNA"/>
</dbReference>
<dbReference type="Proteomes" id="UP000667349">
    <property type="component" value="Unassembled WGS sequence"/>
</dbReference>
<evidence type="ECO:0000256" key="7">
    <source>
        <dbReference type="ARBA" id="ARBA00022692"/>
    </source>
</evidence>
<comment type="caution">
    <text evidence="13">The sequence shown here is derived from an EMBL/GenBank/DDBJ whole genome shotgun (WGS) entry which is preliminary data.</text>
</comment>
<gene>
    <name evidence="13" type="primary">Pigv</name>
    <name evidence="13" type="ORF">G6Z75_0003646</name>
</gene>
<dbReference type="AlphaFoldDB" id="A0A836J8G9"/>
<dbReference type="UniPathway" id="UPA00196"/>
<dbReference type="GO" id="GO:0006506">
    <property type="term" value="P:GPI anchor biosynthetic process"/>
    <property type="evidence" value="ECO:0007669"/>
    <property type="project" value="UniProtKB-UniPathway"/>
</dbReference>
<keyword evidence="7 11" id="KW-0812">Transmembrane</keyword>
<dbReference type="GO" id="GO:0031501">
    <property type="term" value="C:mannosyltransferase complex"/>
    <property type="evidence" value="ECO:0007669"/>
    <property type="project" value="TreeGrafter"/>
</dbReference>
<feature type="region of interest" description="Disordered" evidence="12">
    <location>
        <begin position="384"/>
        <end position="423"/>
    </location>
</feature>
<keyword evidence="5 11" id="KW-0328">Glycosyltransferase</keyword>
<evidence type="ECO:0000256" key="6">
    <source>
        <dbReference type="ARBA" id="ARBA00022679"/>
    </source>
</evidence>
<evidence type="ECO:0000313" key="13">
    <source>
        <dbReference type="EMBL" id="KAG5309436.1"/>
    </source>
</evidence>
<dbReference type="InterPro" id="IPR007315">
    <property type="entry name" value="PIG-V/Gpi18"/>
</dbReference>
<keyword evidence="10 11" id="KW-0472">Membrane</keyword>
<evidence type="ECO:0000256" key="12">
    <source>
        <dbReference type="SAM" id="MobiDB-lite"/>
    </source>
</evidence>
<comment type="function">
    <text evidence="11">Mannosyltransferase involved in glycosylphosphatidylinositol-anchor biosynthesis.</text>
</comment>
<keyword evidence="9 11" id="KW-1133">Transmembrane helix</keyword>
<keyword evidence="8 11" id="KW-0256">Endoplasmic reticulum</keyword>
<feature type="region of interest" description="Disordered" evidence="12">
    <location>
        <begin position="345"/>
        <end position="366"/>
    </location>
</feature>
<evidence type="ECO:0000256" key="1">
    <source>
        <dbReference type="ARBA" id="ARBA00004477"/>
    </source>
</evidence>
<dbReference type="GO" id="GO:0004376">
    <property type="term" value="F:GPI mannosyltransferase activity"/>
    <property type="evidence" value="ECO:0007669"/>
    <property type="project" value="InterPro"/>
</dbReference>
<accession>A0A836J8G9</accession>
<feature type="region of interest" description="Disordered" evidence="12">
    <location>
        <begin position="690"/>
        <end position="753"/>
    </location>
</feature>
<evidence type="ECO:0000256" key="8">
    <source>
        <dbReference type="ARBA" id="ARBA00022824"/>
    </source>
</evidence>
<evidence type="ECO:0000256" key="11">
    <source>
        <dbReference type="RuleBase" id="RU363112"/>
    </source>
</evidence>
<protein>
    <recommendedName>
        <fullName evidence="11">GPI mannosyltransferase 2</fullName>
        <ecNumber evidence="11">2.4.1.-</ecNumber>
    </recommendedName>
</protein>
<feature type="compositionally biased region" description="Basic and acidic residues" evidence="12">
    <location>
        <begin position="544"/>
        <end position="563"/>
    </location>
</feature>
<dbReference type="EC" id="2.4.1.-" evidence="11"/>
<feature type="non-terminal residue" evidence="13">
    <location>
        <position position="1"/>
    </location>
</feature>
<feature type="region of interest" description="Disordered" evidence="12">
    <location>
        <begin position="610"/>
        <end position="659"/>
    </location>
</feature>